<dbReference type="Proteomes" id="UP000198771">
    <property type="component" value="Unassembled WGS sequence"/>
</dbReference>
<dbReference type="SUPFAM" id="SSF102114">
    <property type="entry name" value="Radical SAM enzymes"/>
    <property type="match status" value="1"/>
</dbReference>
<comment type="subunit">
    <text evidence="13">Homodimer.</text>
</comment>
<dbReference type="InterPro" id="IPR058240">
    <property type="entry name" value="rSAM_sf"/>
</dbReference>
<dbReference type="CDD" id="cd01335">
    <property type="entry name" value="Radical_SAM"/>
    <property type="match status" value="1"/>
</dbReference>
<dbReference type="HAMAP" id="MF_01694">
    <property type="entry name" value="BioB"/>
    <property type="match status" value="1"/>
</dbReference>
<dbReference type="Pfam" id="PF04055">
    <property type="entry name" value="Radical_SAM"/>
    <property type="match status" value="1"/>
</dbReference>
<comment type="similarity">
    <text evidence="2 13">Belongs to the radical SAM superfamily. Biotin synthase family.</text>
</comment>
<evidence type="ECO:0000256" key="13">
    <source>
        <dbReference type="HAMAP-Rule" id="MF_01694"/>
    </source>
</evidence>
<evidence type="ECO:0000256" key="2">
    <source>
        <dbReference type="ARBA" id="ARBA00010765"/>
    </source>
</evidence>
<keyword evidence="9 13" id="KW-0093">Biotin biosynthesis</keyword>
<comment type="cofactor">
    <cofactor evidence="13 14">
        <name>[4Fe-4S] cluster</name>
        <dbReference type="ChEBI" id="CHEBI:49883"/>
    </cofactor>
    <text evidence="13 14">Binds 1 [4Fe-4S] cluster. The cluster is coordinated with 3 cysteines and an exchangeable S-adenosyl-L-methionine.</text>
</comment>
<comment type="function">
    <text evidence="13">Catalyzes the conversion of dethiobiotin (DTB) to biotin by the insertion of a sulfur atom into dethiobiotin via a radical-based mechanism.</text>
</comment>
<evidence type="ECO:0000256" key="10">
    <source>
        <dbReference type="ARBA" id="ARBA00023004"/>
    </source>
</evidence>
<dbReference type="STRING" id="617002.SAMN05660653_00528"/>
<evidence type="ECO:0000256" key="6">
    <source>
        <dbReference type="ARBA" id="ARBA00022691"/>
    </source>
</evidence>
<dbReference type="InterPro" id="IPR007197">
    <property type="entry name" value="rSAM"/>
</dbReference>
<dbReference type="RefSeq" id="WP_092116935.1">
    <property type="nucleotide sequence ID" value="NZ_FMXO01000002.1"/>
</dbReference>
<evidence type="ECO:0000256" key="9">
    <source>
        <dbReference type="ARBA" id="ARBA00022756"/>
    </source>
</evidence>
<gene>
    <name evidence="13" type="primary">bioB</name>
    <name evidence="16" type="ORF">SAMN05660653_00528</name>
</gene>
<comment type="cofactor">
    <cofactor evidence="14">
        <name>[2Fe-2S] cluster</name>
        <dbReference type="ChEBI" id="CHEBI:190135"/>
    </cofactor>
    <text evidence="14">Binds 1 [2Fe-2S] cluster. The cluster is coordinated with 3 cysteines and 1 arginine.</text>
</comment>
<keyword evidence="6 13" id="KW-0949">S-adenosyl-L-methionine</keyword>
<keyword evidence="5 13" id="KW-0808">Transferase</keyword>
<evidence type="ECO:0000259" key="15">
    <source>
        <dbReference type="PROSITE" id="PS51918"/>
    </source>
</evidence>
<dbReference type="Gene3D" id="3.20.20.70">
    <property type="entry name" value="Aldolase class I"/>
    <property type="match status" value="1"/>
</dbReference>
<dbReference type="GO" id="GO:0004076">
    <property type="term" value="F:biotin synthase activity"/>
    <property type="evidence" value="ECO:0007669"/>
    <property type="project" value="UniProtKB-UniRule"/>
</dbReference>
<evidence type="ECO:0000256" key="3">
    <source>
        <dbReference type="ARBA" id="ARBA00012236"/>
    </source>
</evidence>
<proteinExistence type="inferred from homology"/>
<feature type="binding site" evidence="13 14">
    <location>
        <position position="278"/>
    </location>
    <ligand>
        <name>[2Fe-2S] cluster</name>
        <dbReference type="ChEBI" id="CHEBI:190135"/>
    </ligand>
</feature>
<name>A0A1G6ANT8_9BACT</name>
<dbReference type="InterPro" id="IPR010722">
    <property type="entry name" value="BATS_dom"/>
</dbReference>
<dbReference type="GO" id="GO:0009102">
    <property type="term" value="P:biotin biosynthetic process"/>
    <property type="evidence" value="ECO:0007669"/>
    <property type="project" value="UniProtKB-UniRule"/>
</dbReference>
<evidence type="ECO:0000256" key="12">
    <source>
        <dbReference type="ARBA" id="ARBA00051157"/>
    </source>
</evidence>
<dbReference type="NCBIfam" id="TIGR00433">
    <property type="entry name" value="bioB"/>
    <property type="match status" value="1"/>
</dbReference>
<organism evidence="16 17">
    <name type="scientific">Desulfonatronum thiosulfatophilum</name>
    <dbReference type="NCBI Taxonomy" id="617002"/>
    <lineage>
        <taxon>Bacteria</taxon>
        <taxon>Pseudomonadati</taxon>
        <taxon>Thermodesulfobacteriota</taxon>
        <taxon>Desulfovibrionia</taxon>
        <taxon>Desulfovibrionales</taxon>
        <taxon>Desulfonatronaceae</taxon>
        <taxon>Desulfonatronum</taxon>
    </lineage>
</organism>
<evidence type="ECO:0000256" key="7">
    <source>
        <dbReference type="ARBA" id="ARBA00022714"/>
    </source>
</evidence>
<dbReference type="EC" id="2.8.1.6" evidence="3 13"/>
<sequence>MRNMRTDIFFEHAAEQAAQRGLYRVELHELAQAGFVRTGLEAGFLKAAHALKEAAFPGQIHVCAITSAKTGRCGEDCAFCAQSARFYTDLTPHPLLSEDELVRRGEEALASGISRFGLVASGGRLSPKEIVVVCHAAQRLTQAGIVVDVSPGMLNQEEFKQLREAGIGCIHHNLETSAGFYPRICTSHSWKQRAKVVQAATEAGCSVCSGGIFGMGESWADRVDLALCLRELGVHSVPLNFLNPIAGTPLAHYPVLAAEEALAIIALFRFALPTAHIRIAGGRQRVFGNALQDIFASGASGVMVGDYLTTPGMSMKNFKAAAQSYGLRLV</sequence>
<evidence type="ECO:0000313" key="16">
    <source>
        <dbReference type="EMBL" id="SDB10058.1"/>
    </source>
</evidence>
<reference evidence="16 17" key="1">
    <citation type="submission" date="2016-10" db="EMBL/GenBank/DDBJ databases">
        <authorList>
            <person name="de Groot N.N."/>
        </authorList>
    </citation>
    <scope>NUCLEOTIDE SEQUENCE [LARGE SCALE GENOMIC DNA]</scope>
    <source>
        <strain evidence="16 17">ASO4-2</strain>
    </source>
</reference>
<dbReference type="PIRSF" id="PIRSF001619">
    <property type="entry name" value="Biotin_synth"/>
    <property type="match status" value="1"/>
</dbReference>
<comment type="catalytic activity">
    <reaction evidence="12 13">
        <text>(4R,5S)-dethiobiotin + (sulfur carrier)-SH + 2 reduced [2Fe-2S]-[ferredoxin] + 2 S-adenosyl-L-methionine = (sulfur carrier)-H + biotin + 2 5'-deoxyadenosine + 2 L-methionine + 2 oxidized [2Fe-2S]-[ferredoxin]</text>
        <dbReference type="Rhea" id="RHEA:22060"/>
        <dbReference type="Rhea" id="RHEA-COMP:10000"/>
        <dbReference type="Rhea" id="RHEA-COMP:10001"/>
        <dbReference type="Rhea" id="RHEA-COMP:14737"/>
        <dbReference type="Rhea" id="RHEA-COMP:14739"/>
        <dbReference type="ChEBI" id="CHEBI:17319"/>
        <dbReference type="ChEBI" id="CHEBI:29917"/>
        <dbReference type="ChEBI" id="CHEBI:33737"/>
        <dbReference type="ChEBI" id="CHEBI:33738"/>
        <dbReference type="ChEBI" id="CHEBI:57586"/>
        <dbReference type="ChEBI" id="CHEBI:57844"/>
        <dbReference type="ChEBI" id="CHEBI:59789"/>
        <dbReference type="ChEBI" id="CHEBI:64428"/>
        <dbReference type="ChEBI" id="CHEBI:149473"/>
        <dbReference type="EC" id="2.8.1.6"/>
    </reaction>
</comment>
<dbReference type="GO" id="GO:0051537">
    <property type="term" value="F:2 iron, 2 sulfur cluster binding"/>
    <property type="evidence" value="ECO:0007669"/>
    <property type="project" value="UniProtKB-KW"/>
</dbReference>
<dbReference type="SFLD" id="SFLDG01060">
    <property type="entry name" value="BATS_domain_containing"/>
    <property type="match status" value="1"/>
</dbReference>
<dbReference type="Pfam" id="PF06968">
    <property type="entry name" value="BATS"/>
    <property type="match status" value="1"/>
</dbReference>
<dbReference type="InterPro" id="IPR013785">
    <property type="entry name" value="Aldolase_TIM"/>
</dbReference>
<dbReference type="UniPathway" id="UPA00078">
    <property type="reaction ID" value="UER00162"/>
</dbReference>
<keyword evidence="11 13" id="KW-0411">Iron-sulfur</keyword>
<evidence type="ECO:0000256" key="1">
    <source>
        <dbReference type="ARBA" id="ARBA00004942"/>
    </source>
</evidence>
<evidence type="ECO:0000256" key="8">
    <source>
        <dbReference type="ARBA" id="ARBA00022723"/>
    </source>
</evidence>
<keyword evidence="17" id="KW-1185">Reference proteome</keyword>
<keyword evidence="10 13" id="KW-0408">Iron</keyword>
<dbReference type="SFLD" id="SFLDG01278">
    <property type="entry name" value="biotin_synthase_like"/>
    <property type="match status" value="1"/>
</dbReference>
<dbReference type="SMART" id="SM00876">
    <property type="entry name" value="BATS"/>
    <property type="match status" value="1"/>
</dbReference>
<dbReference type="GO" id="GO:0051539">
    <property type="term" value="F:4 iron, 4 sulfur cluster binding"/>
    <property type="evidence" value="ECO:0007669"/>
    <property type="project" value="UniProtKB-KW"/>
</dbReference>
<dbReference type="SMART" id="SM00729">
    <property type="entry name" value="Elp3"/>
    <property type="match status" value="1"/>
</dbReference>
<evidence type="ECO:0000256" key="11">
    <source>
        <dbReference type="ARBA" id="ARBA00023014"/>
    </source>
</evidence>
<evidence type="ECO:0000256" key="4">
    <source>
        <dbReference type="ARBA" id="ARBA00022485"/>
    </source>
</evidence>
<dbReference type="GO" id="GO:0005506">
    <property type="term" value="F:iron ion binding"/>
    <property type="evidence" value="ECO:0007669"/>
    <property type="project" value="UniProtKB-UniRule"/>
</dbReference>
<keyword evidence="8 13" id="KW-0479">Metal-binding</keyword>
<dbReference type="PANTHER" id="PTHR22976">
    <property type="entry name" value="BIOTIN SYNTHASE"/>
    <property type="match status" value="1"/>
</dbReference>
<feature type="binding site" evidence="13 14">
    <location>
        <position position="80"/>
    </location>
    <ligand>
        <name>[4Fe-4S] cluster</name>
        <dbReference type="ChEBI" id="CHEBI:49883"/>
        <note>4Fe-4S-S-AdoMet</note>
    </ligand>
</feature>
<feature type="binding site" evidence="13 14">
    <location>
        <position position="73"/>
    </location>
    <ligand>
        <name>[4Fe-4S] cluster</name>
        <dbReference type="ChEBI" id="CHEBI:49883"/>
        <note>4Fe-4S-S-AdoMet</note>
    </ligand>
</feature>
<comment type="cofactor">
    <cofactor evidence="13">
        <name>[2Fe-2S] cluster</name>
        <dbReference type="ChEBI" id="CHEBI:190135"/>
    </cofactor>
    <text evidence="13">Binds 1 [2Fe-2S] cluster. The cluster is coordinated with 3 cysteines and 1 arginine.</text>
</comment>
<evidence type="ECO:0000256" key="14">
    <source>
        <dbReference type="PIRSR" id="PIRSR001619-1"/>
    </source>
</evidence>
<keyword evidence="7 13" id="KW-0001">2Fe-2S</keyword>
<dbReference type="OrthoDB" id="9786826at2"/>
<comment type="pathway">
    <text evidence="1 13">Cofactor biosynthesis; biotin biosynthesis; biotin from 7,8-diaminononanoate: step 2/2.</text>
</comment>
<dbReference type="SFLD" id="SFLDS00029">
    <property type="entry name" value="Radical_SAM"/>
    <property type="match status" value="1"/>
</dbReference>
<evidence type="ECO:0000256" key="5">
    <source>
        <dbReference type="ARBA" id="ARBA00022679"/>
    </source>
</evidence>
<dbReference type="InterPro" id="IPR002684">
    <property type="entry name" value="Biotin_synth/BioAB"/>
</dbReference>
<protein>
    <recommendedName>
        <fullName evidence="3 13">Biotin synthase</fullName>
        <ecNumber evidence="3 13">2.8.1.6</ecNumber>
    </recommendedName>
</protein>
<keyword evidence="4 13" id="KW-0004">4Fe-4S</keyword>
<feature type="binding site" evidence="13 14">
    <location>
        <position position="208"/>
    </location>
    <ligand>
        <name>[2Fe-2S] cluster</name>
        <dbReference type="ChEBI" id="CHEBI:190135"/>
    </ligand>
</feature>
<feature type="binding site" evidence="13 14">
    <location>
        <position position="77"/>
    </location>
    <ligand>
        <name>[4Fe-4S] cluster</name>
        <dbReference type="ChEBI" id="CHEBI:49883"/>
        <note>4Fe-4S-S-AdoMet</note>
    </ligand>
</feature>
<dbReference type="AlphaFoldDB" id="A0A1G6ANT8"/>
<evidence type="ECO:0000313" key="17">
    <source>
        <dbReference type="Proteomes" id="UP000198771"/>
    </source>
</evidence>
<comment type="caution">
    <text evidence="13">Lacks conserved residue(s) required for the propagation of feature annotation.</text>
</comment>
<feature type="domain" description="Radical SAM core" evidence="15">
    <location>
        <begin position="56"/>
        <end position="283"/>
    </location>
</feature>
<dbReference type="PANTHER" id="PTHR22976:SF2">
    <property type="entry name" value="BIOTIN SYNTHASE, MITOCHONDRIAL"/>
    <property type="match status" value="1"/>
</dbReference>
<dbReference type="PROSITE" id="PS51918">
    <property type="entry name" value="RADICAL_SAM"/>
    <property type="match status" value="1"/>
</dbReference>
<dbReference type="InterPro" id="IPR024177">
    <property type="entry name" value="Biotin_synthase"/>
</dbReference>
<accession>A0A1G6ANT8</accession>
<dbReference type="InterPro" id="IPR006638">
    <property type="entry name" value="Elp3/MiaA/NifB-like_rSAM"/>
</dbReference>
<dbReference type="EMBL" id="FMXO01000002">
    <property type="protein sequence ID" value="SDB10058.1"/>
    <property type="molecule type" value="Genomic_DNA"/>
</dbReference>